<dbReference type="STRING" id="1365950.SAMN05428963_108167"/>
<evidence type="ECO:0008006" key="3">
    <source>
        <dbReference type="Google" id="ProtNLM"/>
    </source>
</evidence>
<keyword evidence="2" id="KW-1185">Reference proteome</keyword>
<protein>
    <recommendedName>
        <fullName evidence="3">DUF2946 domain-containing protein</fullName>
    </recommendedName>
</protein>
<evidence type="ECO:0000313" key="1">
    <source>
        <dbReference type="EMBL" id="SKA22039.1"/>
    </source>
</evidence>
<name>A0A1T4S172_9HYPH</name>
<sequence>MRRLRGWTRDRGTVLPFTLFLVQLLFAQLFLSGLACASMALPGTAGATVLCQSADAAQSTPEKPALPSGCCLDCPCATACGGMQNLLAAIPPLNSIGLVEAIDVAGLPRLPQARTVSPRPPPGLIPSPRAPPAIFV</sequence>
<accession>A0A1T4S172</accession>
<dbReference type="Proteomes" id="UP000190135">
    <property type="component" value="Unassembled WGS sequence"/>
</dbReference>
<dbReference type="AlphaFoldDB" id="A0A1T4S172"/>
<proteinExistence type="predicted"/>
<evidence type="ECO:0000313" key="2">
    <source>
        <dbReference type="Proteomes" id="UP000190135"/>
    </source>
</evidence>
<organism evidence="1 2">
    <name type="scientific">Consotaella salsifontis</name>
    <dbReference type="NCBI Taxonomy" id="1365950"/>
    <lineage>
        <taxon>Bacteria</taxon>
        <taxon>Pseudomonadati</taxon>
        <taxon>Pseudomonadota</taxon>
        <taxon>Alphaproteobacteria</taxon>
        <taxon>Hyphomicrobiales</taxon>
        <taxon>Aurantimonadaceae</taxon>
        <taxon>Consotaella</taxon>
    </lineage>
</organism>
<gene>
    <name evidence="1" type="ORF">SAMN05428963_108167</name>
</gene>
<dbReference type="EMBL" id="FUXL01000008">
    <property type="protein sequence ID" value="SKA22039.1"/>
    <property type="molecule type" value="Genomic_DNA"/>
</dbReference>
<reference evidence="2" key="1">
    <citation type="submission" date="2017-02" db="EMBL/GenBank/DDBJ databases">
        <authorList>
            <person name="Varghese N."/>
            <person name="Submissions S."/>
        </authorList>
    </citation>
    <scope>NUCLEOTIDE SEQUENCE [LARGE SCALE GENOMIC DNA]</scope>
    <source>
        <strain evidence="2">USBA 369</strain>
    </source>
</reference>